<dbReference type="Gene3D" id="1.25.40.20">
    <property type="entry name" value="Ankyrin repeat-containing domain"/>
    <property type="match status" value="1"/>
</dbReference>
<dbReference type="GO" id="GO:0004842">
    <property type="term" value="F:ubiquitin-protein transferase activity"/>
    <property type="evidence" value="ECO:0007669"/>
    <property type="project" value="TreeGrafter"/>
</dbReference>
<dbReference type="PROSITE" id="PS50297">
    <property type="entry name" value="ANK_REP_REGION"/>
    <property type="match status" value="2"/>
</dbReference>
<proteinExistence type="predicted"/>
<evidence type="ECO:0000256" key="2">
    <source>
        <dbReference type="ARBA" id="ARBA00023043"/>
    </source>
</evidence>
<evidence type="ECO:0000256" key="1">
    <source>
        <dbReference type="ARBA" id="ARBA00022737"/>
    </source>
</evidence>
<comment type="caution">
    <text evidence="4">The sequence shown here is derived from an EMBL/GenBank/DDBJ whole genome shotgun (WGS) entry which is preliminary data.</text>
</comment>
<dbReference type="Proteomes" id="UP001178507">
    <property type="component" value="Unassembled WGS sequence"/>
</dbReference>
<reference evidence="4" key="1">
    <citation type="submission" date="2023-08" db="EMBL/GenBank/DDBJ databases">
        <authorList>
            <person name="Chen Y."/>
            <person name="Shah S."/>
            <person name="Dougan E. K."/>
            <person name="Thang M."/>
            <person name="Chan C."/>
        </authorList>
    </citation>
    <scope>NUCLEOTIDE SEQUENCE</scope>
</reference>
<evidence type="ECO:0000313" key="5">
    <source>
        <dbReference type="Proteomes" id="UP001178507"/>
    </source>
</evidence>
<accession>A0AA36NBQ8</accession>
<keyword evidence="2 3" id="KW-0040">ANK repeat</keyword>
<organism evidence="4 5">
    <name type="scientific">Effrenium voratum</name>
    <dbReference type="NCBI Taxonomy" id="2562239"/>
    <lineage>
        <taxon>Eukaryota</taxon>
        <taxon>Sar</taxon>
        <taxon>Alveolata</taxon>
        <taxon>Dinophyceae</taxon>
        <taxon>Suessiales</taxon>
        <taxon>Symbiodiniaceae</taxon>
        <taxon>Effrenium</taxon>
    </lineage>
</organism>
<name>A0AA36NBQ8_9DINO</name>
<evidence type="ECO:0000313" key="4">
    <source>
        <dbReference type="EMBL" id="CAJ1401362.1"/>
    </source>
</evidence>
<dbReference type="SUPFAM" id="SSF48403">
    <property type="entry name" value="Ankyrin repeat"/>
    <property type="match status" value="1"/>
</dbReference>
<dbReference type="InterPro" id="IPR036770">
    <property type="entry name" value="Ankyrin_rpt-contain_sf"/>
</dbReference>
<dbReference type="PROSITE" id="PS50088">
    <property type="entry name" value="ANK_REPEAT"/>
    <property type="match status" value="2"/>
</dbReference>
<gene>
    <name evidence="4" type="ORF">EVOR1521_LOCUS24529</name>
</gene>
<dbReference type="GO" id="GO:0085020">
    <property type="term" value="P:protein K6-linked ubiquitination"/>
    <property type="evidence" value="ECO:0007669"/>
    <property type="project" value="TreeGrafter"/>
</dbReference>
<protein>
    <submittedName>
        <fullName evidence="4">Uncharacterized protein</fullName>
    </submittedName>
</protein>
<keyword evidence="5" id="KW-1185">Reference proteome</keyword>
<feature type="repeat" description="ANK" evidence="3">
    <location>
        <begin position="96"/>
        <end position="128"/>
    </location>
</feature>
<sequence>MLCGMEGTSAWLLPAPWSTAQASESKDPVFVPVNCAPSAGCHWSVDEVAFVSTEDAAKEALACQVPSLVRLAGKGDLASVLELLNRGEDPDIEDDFGLTALHCSAKKGHAKIVELLLERGAKVSPSARNWKGEMPIHYACKYGHTKVLRILLSSRADPHVLTQDGQSPFDLAKERSHTACLEALASGETP</sequence>
<dbReference type="EMBL" id="CAUJNA010003412">
    <property type="protein sequence ID" value="CAJ1401362.1"/>
    <property type="molecule type" value="Genomic_DNA"/>
</dbReference>
<dbReference type="InterPro" id="IPR002110">
    <property type="entry name" value="Ankyrin_rpt"/>
</dbReference>
<feature type="repeat" description="ANK" evidence="3">
    <location>
        <begin position="131"/>
        <end position="163"/>
    </location>
</feature>
<evidence type="ECO:0000256" key="3">
    <source>
        <dbReference type="PROSITE-ProRule" id="PRU00023"/>
    </source>
</evidence>
<dbReference type="PANTHER" id="PTHR24171">
    <property type="entry name" value="ANKYRIN REPEAT DOMAIN-CONTAINING PROTEIN 39-RELATED"/>
    <property type="match status" value="1"/>
</dbReference>
<keyword evidence="1" id="KW-0677">Repeat</keyword>
<dbReference type="Pfam" id="PF12796">
    <property type="entry name" value="Ank_2"/>
    <property type="match status" value="1"/>
</dbReference>
<dbReference type="PANTHER" id="PTHR24171:SF8">
    <property type="entry name" value="BRCA1-ASSOCIATED RING DOMAIN PROTEIN 1"/>
    <property type="match status" value="1"/>
</dbReference>
<dbReference type="AlphaFoldDB" id="A0AA36NBQ8"/>
<dbReference type="SMART" id="SM00248">
    <property type="entry name" value="ANK"/>
    <property type="match status" value="2"/>
</dbReference>